<proteinExistence type="predicted"/>
<evidence type="ECO:0000313" key="1">
    <source>
        <dbReference type="EMBL" id="KGY10351.1"/>
    </source>
</evidence>
<dbReference type="Proteomes" id="UP000030451">
    <property type="component" value="Unassembled WGS sequence"/>
</dbReference>
<organism evidence="1 2">
    <name type="scientific">Photobacterium sp. (strain ATCC 43367)</name>
    <dbReference type="NCBI Taxonomy" id="379097"/>
    <lineage>
        <taxon>Bacteria</taxon>
        <taxon>Pseudomonadati</taxon>
        <taxon>Pseudomonadota</taxon>
        <taxon>Gammaproteobacteria</taxon>
        <taxon>Vibrionales</taxon>
        <taxon>Vibrionaceae</taxon>
        <taxon>Vibrio</taxon>
        <taxon>Vibrio oreintalis group</taxon>
    </lineage>
</organism>
<accession>A0A0A5I3D5</accession>
<comment type="caution">
    <text evidence="1">The sequence shown here is derived from an EMBL/GenBank/DDBJ whole genome shotgun (WGS) entry which is preliminary data.</text>
</comment>
<reference evidence="1 2" key="1">
    <citation type="submission" date="2014-10" db="EMBL/GenBank/DDBJ databases">
        <title>Genome sequencing of Vibrio sinaloensis T08.</title>
        <authorList>
            <person name="Chan K.-G."/>
            <person name="Mohamad N.I."/>
        </authorList>
    </citation>
    <scope>NUCLEOTIDE SEQUENCE [LARGE SCALE GENOMIC DNA]</scope>
    <source>
        <strain evidence="1 2">T08</strain>
    </source>
</reference>
<gene>
    <name evidence="1" type="ORF">NM06_05440</name>
</gene>
<dbReference type="OrthoDB" id="9902312at2"/>
<dbReference type="EMBL" id="JRWP01000004">
    <property type="protein sequence ID" value="KGY10351.1"/>
    <property type="molecule type" value="Genomic_DNA"/>
</dbReference>
<dbReference type="AlphaFoldDB" id="A0A0A5I3D5"/>
<sequence>MNIPHYAKQIAQYISVERWVFDWNEVKSGEDLSIYRHFVSNLFSDENSISTHQRVRLMLGLEKKIAEVLIDCRTHSEAMQLDVIELVFIGHIEICLDTNTDL</sequence>
<protein>
    <submittedName>
        <fullName evidence="1">Uncharacterized protein</fullName>
    </submittedName>
</protein>
<name>A0A0A5I3D5_PHOS4</name>
<evidence type="ECO:0000313" key="2">
    <source>
        <dbReference type="Proteomes" id="UP000030451"/>
    </source>
</evidence>
<dbReference type="RefSeq" id="WP_038188729.1">
    <property type="nucleotide sequence ID" value="NZ_JRWP01000004.1"/>
</dbReference>